<reference evidence="1" key="1">
    <citation type="submission" date="2021-06" db="EMBL/GenBank/DDBJ databases">
        <authorList>
            <person name="Kallberg Y."/>
            <person name="Tangrot J."/>
            <person name="Rosling A."/>
        </authorList>
    </citation>
    <scope>NUCLEOTIDE SEQUENCE</scope>
    <source>
        <strain evidence="1">AU212A</strain>
    </source>
</reference>
<organism evidence="1 2">
    <name type="scientific">Scutellospora calospora</name>
    <dbReference type="NCBI Taxonomy" id="85575"/>
    <lineage>
        <taxon>Eukaryota</taxon>
        <taxon>Fungi</taxon>
        <taxon>Fungi incertae sedis</taxon>
        <taxon>Mucoromycota</taxon>
        <taxon>Glomeromycotina</taxon>
        <taxon>Glomeromycetes</taxon>
        <taxon>Diversisporales</taxon>
        <taxon>Gigasporaceae</taxon>
        <taxon>Scutellospora</taxon>
    </lineage>
</organism>
<protein>
    <submittedName>
        <fullName evidence="1">4332_t:CDS:1</fullName>
    </submittedName>
</protein>
<comment type="caution">
    <text evidence="1">The sequence shown here is derived from an EMBL/GenBank/DDBJ whole genome shotgun (WGS) entry which is preliminary data.</text>
</comment>
<proteinExistence type="predicted"/>
<evidence type="ECO:0000313" key="2">
    <source>
        <dbReference type="Proteomes" id="UP000789860"/>
    </source>
</evidence>
<name>A0ACA9M3K4_9GLOM</name>
<accession>A0ACA9M3K4</accession>
<sequence>LLLKDHEWNLLERIINALKPLELVTKFFSGSKYPTLSIIVEIDNEYDCDDSNNIELDILDSESDDEFYSPDSVFYKYDTRLHTPPDLNKIEQEFKNAIFNFLNKYWYDFYEQLNITSNNELEQETLLLADTEIMQNPFFEGIFGTQEQEDTTSLDEIARYLDIAPINYNYNPW</sequence>
<feature type="non-terminal residue" evidence="1">
    <location>
        <position position="1"/>
    </location>
</feature>
<keyword evidence="2" id="KW-1185">Reference proteome</keyword>
<dbReference type="EMBL" id="CAJVPM010009756">
    <property type="protein sequence ID" value="CAG8566799.1"/>
    <property type="molecule type" value="Genomic_DNA"/>
</dbReference>
<evidence type="ECO:0000313" key="1">
    <source>
        <dbReference type="EMBL" id="CAG8566799.1"/>
    </source>
</evidence>
<gene>
    <name evidence="1" type="ORF">SCALOS_LOCUS5701</name>
</gene>
<dbReference type="Proteomes" id="UP000789860">
    <property type="component" value="Unassembled WGS sequence"/>
</dbReference>